<feature type="transmembrane region" description="Helical" evidence="6">
    <location>
        <begin position="160"/>
        <end position="178"/>
    </location>
</feature>
<keyword evidence="5 6" id="KW-0472">Membrane</keyword>
<dbReference type="EMBL" id="CP095362">
    <property type="protein sequence ID" value="XAG64919.1"/>
    <property type="molecule type" value="Genomic_DNA"/>
</dbReference>
<dbReference type="PANTHER" id="PTHR30250:SF11">
    <property type="entry name" value="O-ANTIGEN TRANSPORTER-RELATED"/>
    <property type="match status" value="1"/>
</dbReference>
<proteinExistence type="predicted"/>
<evidence type="ECO:0000256" key="5">
    <source>
        <dbReference type="ARBA" id="ARBA00023136"/>
    </source>
</evidence>
<feature type="transmembrane region" description="Helical" evidence="6">
    <location>
        <begin position="41"/>
        <end position="66"/>
    </location>
</feature>
<accession>A0AAU6TTJ9</accession>
<comment type="subcellular location">
    <subcellularLocation>
        <location evidence="1">Cell membrane</location>
        <topology evidence="1">Multi-pass membrane protein</topology>
    </subcellularLocation>
</comment>
<name>A0AAU6TTJ9_UNCXX</name>
<organism evidence="7">
    <name type="scientific">bacterium 19GA11TI05</name>
    <dbReference type="NCBI Taxonomy" id="2920688"/>
    <lineage>
        <taxon>Bacteria</taxon>
    </lineage>
</organism>
<dbReference type="Pfam" id="PF01943">
    <property type="entry name" value="Polysacc_synt"/>
    <property type="match status" value="1"/>
</dbReference>
<evidence type="ECO:0000256" key="4">
    <source>
        <dbReference type="ARBA" id="ARBA00022989"/>
    </source>
</evidence>
<feature type="transmembrane region" description="Helical" evidence="6">
    <location>
        <begin position="330"/>
        <end position="347"/>
    </location>
</feature>
<keyword evidence="3 6" id="KW-0812">Transmembrane</keyword>
<feature type="transmembrane region" description="Helical" evidence="6">
    <location>
        <begin position="300"/>
        <end position="324"/>
    </location>
</feature>
<dbReference type="AlphaFoldDB" id="A0AAU6TTJ9"/>
<evidence type="ECO:0000256" key="3">
    <source>
        <dbReference type="ARBA" id="ARBA00022692"/>
    </source>
</evidence>
<feature type="transmembrane region" description="Helical" evidence="6">
    <location>
        <begin position="12"/>
        <end position="35"/>
    </location>
</feature>
<dbReference type="PANTHER" id="PTHR30250">
    <property type="entry name" value="PST FAMILY PREDICTED COLANIC ACID TRANSPORTER"/>
    <property type="match status" value="1"/>
</dbReference>
<keyword evidence="4 6" id="KW-1133">Transmembrane helix</keyword>
<feature type="transmembrane region" description="Helical" evidence="6">
    <location>
        <begin position="368"/>
        <end position="389"/>
    </location>
</feature>
<feature type="transmembrane region" description="Helical" evidence="6">
    <location>
        <begin position="395"/>
        <end position="416"/>
    </location>
</feature>
<protein>
    <submittedName>
        <fullName evidence="7">Flippase</fullName>
    </submittedName>
</protein>
<feature type="transmembrane region" description="Helical" evidence="6">
    <location>
        <begin position="87"/>
        <end position="108"/>
    </location>
</feature>
<evidence type="ECO:0000256" key="6">
    <source>
        <dbReference type="SAM" id="Phobius"/>
    </source>
</evidence>
<feature type="transmembrane region" description="Helical" evidence="6">
    <location>
        <begin position="184"/>
        <end position="202"/>
    </location>
</feature>
<keyword evidence="2" id="KW-1003">Cell membrane</keyword>
<feature type="transmembrane region" description="Helical" evidence="6">
    <location>
        <begin position="128"/>
        <end position="148"/>
    </location>
</feature>
<dbReference type="InterPro" id="IPR050833">
    <property type="entry name" value="Poly_Biosynth_Transport"/>
</dbReference>
<evidence type="ECO:0000313" key="7">
    <source>
        <dbReference type="EMBL" id="XAG64919.1"/>
    </source>
</evidence>
<dbReference type="CDD" id="cd13128">
    <property type="entry name" value="MATE_Wzx_like"/>
    <property type="match status" value="1"/>
</dbReference>
<sequence>MLTKNALIRNSTFNLAGYVIPTLVAIPALGFMARVLGPELFGIYTLAMALVGYASVFDFGLTRAIIREIAVYRDDSVEKNKIISTSTFFLTGISIIVAVLIYANIGAIIEFINITSSNDIEVTNSLKILSFAIPLFLLNQMWVSVLEGEEKFGLLNIQKTIANTFIVGLPALFVYFNASLVNAVIGLIIGRFISLLISFLVLRKNIFSAGITFHSEVFKRLVYFGGWMTVSNIISPMMVYFDRFIISNILGAKNVGFYTAPAEIISRMSIVPTSISRAVFPRLSNLSNIDKFKKELRFSYIIMFLVCTPLVGFFMFFSGDIMYYWLGEQYYTKSSAIFFVLLIGYFFNSLAQIPFSAIQSLGKSKVTALLHCAEIIPYLAVLFFLTSHYGLIGTAYAWSIRVIIDFFALYFLSIWLNKN</sequence>
<evidence type="ECO:0000256" key="2">
    <source>
        <dbReference type="ARBA" id="ARBA00022475"/>
    </source>
</evidence>
<gene>
    <name evidence="7" type="ORF">MRM81_15845</name>
</gene>
<reference evidence="7" key="1">
    <citation type="submission" date="2022-03" db="EMBL/GenBank/DDBJ databases">
        <title>Sea Food Isolates.</title>
        <authorList>
            <person name="Li c."/>
        </authorList>
    </citation>
    <scope>NUCLEOTIDE SEQUENCE</scope>
    <source>
        <strain evidence="7">19GA11TI05</strain>
    </source>
</reference>
<dbReference type="InterPro" id="IPR002797">
    <property type="entry name" value="Polysacc_synth"/>
</dbReference>
<evidence type="ECO:0000256" key="1">
    <source>
        <dbReference type="ARBA" id="ARBA00004651"/>
    </source>
</evidence>
<dbReference type="GO" id="GO:0005886">
    <property type="term" value="C:plasma membrane"/>
    <property type="evidence" value="ECO:0007669"/>
    <property type="project" value="UniProtKB-SubCell"/>
</dbReference>